<dbReference type="EMBL" id="ASPP01020064">
    <property type="protein sequence ID" value="ETO14376.1"/>
    <property type="molecule type" value="Genomic_DNA"/>
</dbReference>
<dbReference type="OrthoDB" id="21213at2759"/>
<keyword evidence="2" id="KW-1185">Reference proteome</keyword>
<accession>X6ML98</accession>
<name>X6ML98_RETFI</name>
<protein>
    <submittedName>
        <fullName evidence="1">Uncharacterized protein</fullName>
    </submittedName>
</protein>
<sequence length="672" mass="77376">MYAIIDILYLCANPCTMTVVHTSNDSENNNKENDNVETLNNFWFDVANIKYLKQINFSKPRSSGEEASDATSVHLSYFIYYEHDRKARKVVILNKRLSEEYNQLIRHSSSHFSSNWTSQHQLFESGVVDIHLNFGSFHGEAKLEWEQYALNDPVHTYLHRRELDLKPSSVNVIESHGFSYLTVGLSTTSLYEWMVKHLCDDGPYESVDQCLSQIDGFVSYAFLNVSAMAPSMIRHAFENDLIRVEWNMAYGYYQLVPNPIAFGSSWPYQSPLSRRLFLVNHYNIDLQIQDLMLSNDDNVDVILTNTIVPPHSMVEIGKVQLNPIKLLSSREYDYIKIELCEESLLKNEHFVNSGAYQLYLLFREMVDENPDMTMTGLYDNKGVSLLELVVDNYRGYVWNTLLQKNLTEMTRTVHLWSPQLGRIPLLVQASLQMPSIIQCRGLDFGVVDVGSSLGLYVPVANIFNQTIEVSFAQLIDTSNAVFVPTVKSLVLYPFEQGLLGPVYFFPQWVGFHSTRLYLRNNHTFLESVQVNGTGMQGNLHFQSVLFSTPSSLSPDGSVFIRSTLHAPHMESLSKDTFPYRNWPDQEHDGDDNMHWNVNNYLVPPLPLPSSLNANHEKGIPEDDLLQSRDVFWIEHTDAWSQTSHWTQSFGKWFDFLLTSNLYNHTKERQQFK</sequence>
<reference evidence="1 2" key="1">
    <citation type="journal article" date="2013" name="Curr. Biol.">
        <title>The Genome of the Foraminiferan Reticulomyxa filosa.</title>
        <authorList>
            <person name="Glockner G."/>
            <person name="Hulsmann N."/>
            <person name="Schleicher M."/>
            <person name="Noegel A.A."/>
            <person name="Eichinger L."/>
            <person name="Gallinger C."/>
            <person name="Pawlowski J."/>
            <person name="Sierra R."/>
            <person name="Euteneuer U."/>
            <person name="Pillet L."/>
            <person name="Moustafa A."/>
            <person name="Platzer M."/>
            <person name="Groth M."/>
            <person name="Szafranski K."/>
            <person name="Schliwa M."/>
        </authorList>
    </citation>
    <scope>NUCLEOTIDE SEQUENCE [LARGE SCALE GENOMIC DNA]</scope>
</reference>
<dbReference type="AlphaFoldDB" id="X6ML98"/>
<dbReference type="GO" id="GO:0016020">
    <property type="term" value="C:membrane"/>
    <property type="evidence" value="ECO:0007669"/>
    <property type="project" value="TreeGrafter"/>
</dbReference>
<dbReference type="PANTHER" id="PTHR22050:SF0">
    <property type="entry name" value="TRANSMEMBRANE PROTEIN 131 HOMOLOG"/>
    <property type="match status" value="1"/>
</dbReference>
<dbReference type="InterPro" id="IPR039877">
    <property type="entry name" value="TMEM131-like"/>
</dbReference>
<evidence type="ECO:0000313" key="2">
    <source>
        <dbReference type="Proteomes" id="UP000023152"/>
    </source>
</evidence>
<dbReference type="PANTHER" id="PTHR22050">
    <property type="entry name" value="RW1 PROTEIN HOMOLOG"/>
    <property type="match status" value="1"/>
</dbReference>
<proteinExistence type="predicted"/>
<comment type="caution">
    <text evidence="1">The sequence shown here is derived from an EMBL/GenBank/DDBJ whole genome shotgun (WGS) entry which is preliminary data.</text>
</comment>
<dbReference type="Proteomes" id="UP000023152">
    <property type="component" value="Unassembled WGS sequence"/>
</dbReference>
<gene>
    <name evidence="1" type="ORF">RFI_22989</name>
</gene>
<evidence type="ECO:0000313" key="1">
    <source>
        <dbReference type="EMBL" id="ETO14376.1"/>
    </source>
</evidence>
<organism evidence="1 2">
    <name type="scientific">Reticulomyxa filosa</name>
    <dbReference type="NCBI Taxonomy" id="46433"/>
    <lineage>
        <taxon>Eukaryota</taxon>
        <taxon>Sar</taxon>
        <taxon>Rhizaria</taxon>
        <taxon>Retaria</taxon>
        <taxon>Foraminifera</taxon>
        <taxon>Monothalamids</taxon>
        <taxon>Reticulomyxidae</taxon>
        <taxon>Reticulomyxa</taxon>
    </lineage>
</organism>